<organism evidence="1 2">
    <name type="scientific">Faecalicatena orotica</name>
    <dbReference type="NCBI Taxonomy" id="1544"/>
    <lineage>
        <taxon>Bacteria</taxon>
        <taxon>Bacillati</taxon>
        <taxon>Bacillota</taxon>
        <taxon>Clostridia</taxon>
        <taxon>Lachnospirales</taxon>
        <taxon>Lachnospiraceae</taxon>
        <taxon>Faecalicatena</taxon>
    </lineage>
</organism>
<dbReference type="GO" id="GO:0005829">
    <property type="term" value="C:cytosol"/>
    <property type="evidence" value="ECO:0007669"/>
    <property type="project" value="TreeGrafter"/>
</dbReference>
<proteinExistence type="predicted"/>
<name>A0A2Y9BEF3_9FIRM</name>
<dbReference type="Pfam" id="PF02082">
    <property type="entry name" value="Rrf2"/>
    <property type="match status" value="1"/>
</dbReference>
<dbReference type="PROSITE" id="PS51197">
    <property type="entry name" value="HTH_RRF2_2"/>
    <property type="match status" value="1"/>
</dbReference>
<dbReference type="NCBIfam" id="TIGR00738">
    <property type="entry name" value="rrf2_super"/>
    <property type="match status" value="1"/>
</dbReference>
<dbReference type="OrthoDB" id="9808360at2"/>
<evidence type="ECO:0000313" key="2">
    <source>
        <dbReference type="Proteomes" id="UP000245845"/>
    </source>
</evidence>
<dbReference type="InterPro" id="IPR036388">
    <property type="entry name" value="WH-like_DNA-bd_sf"/>
</dbReference>
<reference evidence="1 2" key="1">
    <citation type="submission" date="2018-05" db="EMBL/GenBank/DDBJ databases">
        <title>The Hungate 1000. A catalogue of reference genomes from the rumen microbiome.</title>
        <authorList>
            <person name="Kelly W."/>
        </authorList>
    </citation>
    <scope>NUCLEOTIDE SEQUENCE [LARGE SCALE GENOMIC DNA]</scope>
    <source>
        <strain evidence="1 2">NLAE-zl-C242</strain>
    </source>
</reference>
<dbReference type="InterPro" id="IPR000944">
    <property type="entry name" value="Tscrpt_reg_Rrf2"/>
</dbReference>
<comment type="caution">
    <text evidence="1">The sequence shown here is derived from an EMBL/GenBank/DDBJ whole genome shotgun (WGS) entry which is preliminary data.</text>
</comment>
<dbReference type="SUPFAM" id="SSF46785">
    <property type="entry name" value="Winged helix' DNA-binding domain"/>
    <property type="match status" value="1"/>
</dbReference>
<dbReference type="EMBL" id="QGDL01000006">
    <property type="protein sequence ID" value="PWJ29414.1"/>
    <property type="molecule type" value="Genomic_DNA"/>
</dbReference>
<gene>
    <name evidence="1" type="ORF">A8806_106151</name>
</gene>
<keyword evidence="2" id="KW-1185">Reference proteome</keyword>
<dbReference type="AlphaFoldDB" id="A0A2Y9BEF3"/>
<dbReference type="PANTHER" id="PTHR33221">
    <property type="entry name" value="WINGED HELIX-TURN-HELIX TRANSCRIPTIONAL REGULATOR, RRF2 FAMILY"/>
    <property type="match status" value="1"/>
</dbReference>
<dbReference type="RefSeq" id="WP_109731262.1">
    <property type="nucleotide sequence ID" value="NZ_BAAACK010000026.1"/>
</dbReference>
<protein>
    <submittedName>
        <fullName evidence="1">BadM/Rrf2 family transcriptional regulator</fullName>
    </submittedName>
</protein>
<sequence length="129" mass="14631">MLLTRENDYAIRMLRSIRDGEKHTVKEICQAEEIPEAFAYKILKKLRRAGLIEVGRGASGGCRLNQPLEELNLYDVVTAVDEEPLIMPCLRESCSRNSGGSRCRVHTELAKIQGVLMKELRARKLSDLF</sequence>
<dbReference type="GO" id="GO:0003700">
    <property type="term" value="F:DNA-binding transcription factor activity"/>
    <property type="evidence" value="ECO:0007669"/>
    <property type="project" value="TreeGrafter"/>
</dbReference>
<dbReference type="Gene3D" id="1.10.10.10">
    <property type="entry name" value="Winged helix-like DNA-binding domain superfamily/Winged helix DNA-binding domain"/>
    <property type="match status" value="1"/>
</dbReference>
<accession>A0A2Y9BEF3</accession>
<dbReference type="Proteomes" id="UP000245845">
    <property type="component" value="Unassembled WGS sequence"/>
</dbReference>
<dbReference type="PANTHER" id="PTHR33221:SF2">
    <property type="entry name" value="TRANSCRIPTIONAL REGULATOR"/>
    <property type="match status" value="1"/>
</dbReference>
<evidence type="ECO:0000313" key="1">
    <source>
        <dbReference type="EMBL" id="PWJ29414.1"/>
    </source>
</evidence>
<dbReference type="InterPro" id="IPR036390">
    <property type="entry name" value="WH_DNA-bd_sf"/>
</dbReference>